<feature type="compositionally biased region" description="Low complexity" evidence="8">
    <location>
        <begin position="41"/>
        <end position="58"/>
    </location>
</feature>
<protein>
    <recommendedName>
        <fullName evidence="9">C2H2-type domain-containing protein</fullName>
    </recommendedName>
</protein>
<feature type="domain" description="C2H2-type" evidence="9">
    <location>
        <begin position="598"/>
        <end position="625"/>
    </location>
</feature>
<feature type="compositionally biased region" description="Basic and acidic residues" evidence="8">
    <location>
        <begin position="363"/>
        <end position="374"/>
    </location>
</feature>
<feature type="region of interest" description="Disordered" evidence="8">
    <location>
        <begin position="553"/>
        <end position="595"/>
    </location>
</feature>
<dbReference type="EMBL" id="MCGO01000012">
    <property type="protein sequence ID" value="ORY48032.1"/>
    <property type="molecule type" value="Genomic_DNA"/>
</dbReference>
<dbReference type="SMART" id="SM00355">
    <property type="entry name" value="ZnF_C2H2"/>
    <property type="match status" value="2"/>
</dbReference>
<dbReference type="PANTHER" id="PTHR16515:SF66">
    <property type="entry name" value="C2H2-TYPE DOMAIN-CONTAINING PROTEIN"/>
    <property type="match status" value="1"/>
</dbReference>
<dbReference type="GO" id="GO:0008270">
    <property type="term" value="F:zinc ion binding"/>
    <property type="evidence" value="ECO:0007669"/>
    <property type="project" value="UniProtKB-KW"/>
</dbReference>
<dbReference type="PANTHER" id="PTHR16515">
    <property type="entry name" value="PR DOMAIN ZINC FINGER PROTEIN"/>
    <property type="match status" value="1"/>
</dbReference>
<evidence type="ECO:0000256" key="7">
    <source>
        <dbReference type="PROSITE-ProRule" id="PRU00042"/>
    </source>
</evidence>
<name>A0A1Y2CLZ4_9FUNG</name>
<dbReference type="InterPro" id="IPR013087">
    <property type="entry name" value="Znf_C2H2_type"/>
</dbReference>
<dbReference type="InterPro" id="IPR036236">
    <property type="entry name" value="Znf_C2H2_sf"/>
</dbReference>
<dbReference type="PROSITE" id="PS00028">
    <property type="entry name" value="ZINC_FINGER_C2H2_1"/>
    <property type="match status" value="1"/>
</dbReference>
<feature type="domain" description="C2H2-type" evidence="9">
    <location>
        <begin position="626"/>
        <end position="654"/>
    </location>
</feature>
<keyword evidence="2" id="KW-0479">Metal-binding</keyword>
<evidence type="ECO:0000256" key="1">
    <source>
        <dbReference type="ARBA" id="ARBA00004123"/>
    </source>
</evidence>
<feature type="compositionally biased region" description="Low complexity" evidence="8">
    <location>
        <begin position="553"/>
        <end position="584"/>
    </location>
</feature>
<evidence type="ECO:0000259" key="9">
    <source>
        <dbReference type="PROSITE" id="PS50157"/>
    </source>
</evidence>
<evidence type="ECO:0000256" key="8">
    <source>
        <dbReference type="SAM" id="MobiDB-lite"/>
    </source>
</evidence>
<feature type="compositionally biased region" description="Acidic residues" evidence="8">
    <location>
        <begin position="307"/>
        <end position="322"/>
    </location>
</feature>
<keyword evidence="11" id="KW-1185">Reference proteome</keyword>
<feature type="compositionally biased region" description="Polar residues" evidence="8">
    <location>
        <begin position="1"/>
        <end position="15"/>
    </location>
</feature>
<comment type="caution">
    <text evidence="10">The sequence shown here is derived from an EMBL/GenBank/DDBJ whole genome shotgun (WGS) entry which is preliminary data.</text>
</comment>
<dbReference type="AlphaFoldDB" id="A0A1Y2CLZ4"/>
<accession>A0A1Y2CLZ4</accession>
<feature type="region of interest" description="Disordered" evidence="8">
    <location>
        <begin position="469"/>
        <end position="540"/>
    </location>
</feature>
<feature type="region of interest" description="Disordered" evidence="8">
    <location>
        <begin position="244"/>
        <end position="271"/>
    </location>
</feature>
<feature type="compositionally biased region" description="Polar residues" evidence="8">
    <location>
        <begin position="28"/>
        <end position="40"/>
    </location>
</feature>
<proteinExistence type="predicted"/>
<dbReference type="Pfam" id="PF00096">
    <property type="entry name" value="zf-C2H2"/>
    <property type="match status" value="1"/>
</dbReference>
<feature type="compositionally biased region" description="Acidic residues" evidence="8">
    <location>
        <begin position="484"/>
        <end position="516"/>
    </location>
</feature>
<gene>
    <name evidence="10" type="ORF">BCR33DRAFT_714480</name>
</gene>
<feature type="region of interest" description="Disordered" evidence="8">
    <location>
        <begin position="1"/>
        <end position="58"/>
    </location>
</feature>
<evidence type="ECO:0000256" key="3">
    <source>
        <dbReference type="ARBA" id="ARBA00022737"/>
    </source>
</evidence>
<keyword evidence="5" id="KW-0862">Zinc</keyword>
<evidence type="ECO:0000256" key="5">
    <source>
        <dbReference type="ARBA" id="ARBA00022833"/>
    </source>
</evidence>
<feature type="region of interest" description="Disordered" evidence="8">
    <location>
        <begin position="303"/>
        <end position="374"/>
    </location>
</feature>
<reference evidence="10 11" key="1">
    <citation type="submission" date="2016-07" db="EMBL/GenBank/DDBJ databases">
        <title>Pervasive Adenine N6-methylation of Active Genes in Fungi.</title>
        <authorList>
            <consortium name="DOE Joint Genome Institute"/>
            <person name="Mondo S.J."/>
            <person name="Dannebaum R.O."/>
            <person name="Kuo R.C."/>
            <person name="Labutti K."/>
            <person name="Haridas S."/>
            <person name="Kuo A."/>
            <person name="Salamov A."/>
            <person name="Ahrendt S.R."/>
            <person name="Lipzen A."/>
            <person name="Sullivan W."/>
            <person name="Andreopoulos W.B."/>
            <person name="Clum A."/>
            <person name="Lindquist E."/>
            <person name="Daum C."/>
            <person name="Ramamoorthy G.K."/>
            <person name="Gryganskyi A."/>
            <person name="Culley D."/>
            <person name="Magnuson J.K."/>
            <person name="James T.Y."/>
            <person name="O'Malley M.A."/>
            <person name="Stajich J.E."/>
            <person name="Spatafora J.W."/>
            <person name="Visel A."/>
            <person name="Grigoriev I.V."/>
        </authorList>
    </citation>
    <scope>NUCLEOTIDE SEQUENCE [LARGE SCALE GENOMIC DNA]</scope>
    <source>
        <strain evidence="10 11">JEL800</strain>
    </source>
</reference>
<evidence type="ECO:0000256" key="2">
    <source>
        <dbReference type="ARBA" id="ARBA00022723"/>
    </source>
</evidence>
<dbReference type="PROSITE" id="PS50157">
    <property type="entry name" value="ZINC_FINGER_C2H2_2"/>
    <property type="match status" value="2"/>
</dbReference>
<dbReference type="GO" id="GO:0005634">
    <property type="term" value="C:nucleus"/>
    <property type="evidence" value="ECO:0007669"/>
    <property type="project" value="UniProtKB-SubCell"/>
</dbReference>
<feature type="compositionally biased region" description="Low complexity" evidence="8">
    <location>
        <begin position="326"/>
        <end position="356"/>
    </location>
</feature>
<comment type="subcellular location">
    <subcellularLocation>
        <location evidence="1">Nucleus</location>
    </subcellularLocation>
</comment>
<feature type="compositionally biased region" description="Low complexity" evidence="8">
    <location>
        <begin position="469"/>
        <end position="483"/>
    </location>
</feature>
<evidence type="ECO:0000256" key="4">
    <source>
        <dbReference type="ARBA" id="ARBA00022771"/>
    </source>
</evidence>
<dbReference type="Gene3D" id="3.30.160.60">
    <property type="entry name" value="Classic Zinc Finger"/>
    <property type="match status" value="1"/>
</dbReference>
<sequence>MSSAPRRPSLSNARASASPVGVRPVRRTNANTSTMSQRPVLSSSFGSGSGSSLAAGLPLHPTTNPISAMNAMSAMSAMNSAEKRAKAGDDPLVFAFDDLSFLSPAAASLAEFPPLPNSNSTSTSNSNSMLPLFAANPTLFVHQSQQQQQDDPLELYLNLDQDKLESLDMSNVKTASFVPTQRISSNTLAVPSPFNAIYSASAPATFSFPAYHDDLDDEFKAESVASSVFSTLLMETVERSQQEQMLRSASPPLDFNDLTGKSNEANYNPRIGSVKLEPGVKRENYGDDAMRISKSDRIVRLDWMDRGDDDDNDDDDSSEEEGAGLSYPPSYPAYQSDQSQSSSYPSFTPSYPPSSQTALQQVPEEKERRRREQMDLVDRERGEWMLQHQQMQLKQQQLEQQQLVAMAAEESRQLQLQQEQQLKHQEQQKRQQQQQQQQLSGLTARLRQQHSAIPVQAQAPAAHPIIPTVSISSPAASSTTTATEYEDQEDGDEDEDPEYVSDLDNDIESDEDEDDNEHGTSARHSSRNRTSLSSSHPTTATYYQNHAPKLSRSFASHTSSSTSPQPRSSTLSLLHKTHTPSTQQHHPHNMDPSRSRDYQCPVCHKWFLRRQDLRRHEVTHSKVKAFECPLGCGTTFGRSDALSRHLKARRCVQD</sequence>
<evidence type="ECO:0000256" key="6">
    <source>
        <dbReference type="ARBA" id="ARBA00023242"/>
    </source>
</evidence>
<dbReference type="STRING" id="329046.A0A1Y2CLZ4"/>
<keyword evidence="6" id="KW-0539">Nucleus</keyword>
<dbReference type="Pfam" id="PF13894">
    <property type="entry name" value="zf-C2H2_4"/>
    <property type="match status" value="1"/>
</dbReference>
<dbReference type="Proteomes" id="UP000193642">
    <property type="component" value="Unassembled WGS sequence"/>
</dbReference>
<feature type="compositionally biased region" description="Low complexity" evidence="8">
    <location>
        <begin position="430"/>
        <end position="439"/>
    </location>
</feature>
<dbReference type="OrthoDB" id="2157201at2759"/>
<evidence type="ECO:0000313" key="10">
    <source>
        <dbReference type="EMBL" id="ORY48032.1"/>
    </source>
</evidence>
<keyword evidence="4 7" id="KW-0863">Zinc-finger</keyword>
<dbReference type="GO" id="GO:0010468">
    <property type="term" value="P:regulation of gene expression"/>
    <property type="evidence" value="ECO:0007669"/>
    <property type="project" value="TreeGrafter"/>
</dbReference>
<evidence type="ECO:0000313" key="11">
    <source>
        <dbReference type="Proteomes" id="UP000193642"/>
    </source>
</evidence>
<organism evidence="10 11">
    <name type="scientific">Rhizoclosmatium globosum</name>
    <dbReference type="NCBI Taxonomy" id="329046"/>
    <lineage>
        <taxon>Eukaryota</taxon>
        <taxon>Fungi</taxon>
        <taxon>Fungi incertae sedis</taxon>
        <taxon>Chytridiomycota</taxon>
        <taxon>Chytridiomycota incertae sedis</taxon>
        <taxon>Chytridiomycetes</taxon>
        <taxon>Chytridiales</taxon>
        <taxon>Chytriomycetaceae</taxon>
        <taxon>Rhizoclosmatium</taxon>
    </lineage>
</organism>
<feature type="region of interest" description="Disordered" evidence="8">
    <location>
        <begin position="408"/>
        <end position="447"/>
    </location>
</feature>
<dbReference type="InterPro" id="IPR050331">
    <property type="entry name" value="Zinc_finger"/>
</dbReference>
<dbReference type="SUPFAM" id="SSF57667">
    <property type="entry name" value="beta-beta-alpha zinc fingers"/>
    <property type="match status" value="1"/>
</dbReference>
<keyword evidence="3" id="KW-0677">Repeat</keyword>